<dbReference type="SUPFAM" id="SSF46579">
    <property type="entry name" value="Prefoldin"/>
    <property type="match status" value="1"/>
</dbReference>
<proteinExistence type="inferred from homology"/>
<reference evidence="2 3" key="1">
    <citation type="journal article" date="2018" name="Elife">
        <title>Firefly genomes illuminate parallel origins of bioluminescence in beetles.</title>
        <authorList>
            <person name="Fallon T.R."/>
            <person name="Lower S.E."/>
            <person name="Chang C.H."/>
            <person name="Bessho-Uehara M."/>
            <person name="Martin G.J."/>
            <person name="Bewick A.J."/>
            <person name="Behringer M."/>
            <person name="Debat H.J."/>
            <person name="Wong I."/>
            <person name="Day J.C."/>
            <person name="Suvorov A."/>
            <person name="Silva C.J."/>
            <person name="Stanger-Hall K.F."/>
            <person name="Hall D.W."/>
            <person name="Schmitz R.J."/>
            <person name="Nelson D.R."/>
            <person name="Lewis S.M."/>
            <person name="Shigenobu S."/>
            <person name="Bybee S.M."/>
            <person name="Larracuente A.M."/>
            <person name="Oba Y."/>
            <person name="Weng J.K."/>
        </authorList>
    </citation>
    <scope>NUCLEOTIDE SEQUENCE [LARGE SCALE GENOMIC DNA]</scope>
    <source>
        <strain evidence="2">1611_PpyrPB1</strain>
        <tissue evidence="2">Whole body</tissue>
    </source>
</reference>
<organism evidence="2 3">
    <name type="scientific">Photinus pyralis</name>
    <name type="common">Common eastern firefly</name>
    <name type="synonym">Lampyris pyralis</name>
    <dbReference type="NCBI Taxonomy" id="7054"/>
    <lineage>
        <taxon>Eukaryota</taxon>
        <taxon>Metazoa</taxon>
        <taxon>Ecdysozoa</taxon>
        <taxon>Arthropoda</taxon>
        <taxon>Hexapoda</taxon>
        <taxon>Insecta</taxon>
        <taxon>Pterygota</taxon>
        <taxon>Neoptera</taxon>
        <taxon>Endopterygota</taxon>
        <taxon>Coleoptera</taxon>
        <taxon>Polyphaga</taxon>
        <taxon>Elateriformia</taxon>
        <taxon>Elateroidea</taxon>
        <taxon>Lampyridae</taxon>
        <taxon>Lampyrinae</taxon>
        <taxon>Photinus</taxon>
    </lineage>
</organism>
<dbReference type="FunCoup" id="A0A5N4A5S1">
    <property type="interactions" value="342"/>
</dbReference>
<comment type="similarity">
    <text evidence="1">Belongs to the UXT family.</text>
</comment>
<dbReference type="PRINTS" id="PR01502">
    <property type="entry name" value="UXTPROTEIN"/>
</dbReference>
<dbReference type="Pfam" id="PF02996">
    <property type="entry name" value="Prefoldin"/>
    <property type="match status" value="1"/>
</dbReference>
<dbReference type="Gene3D" id="1.10.287.370">
    <property type="match status" value="1"/>
</dbReference>
<comment type="caution">
    <text evidence="2">The sequence shown here is derived from an EMBL/GenBank/DDBJ whole genome shotgun (WGS) entry which is preliminary data.</text>
</comment>
<evidence type="ECO:0000313" key="2">
    <source>
        <dbReference type="EMBL" id="KAB0792652.1"/>
    </source>
</evidence>
<dbReference type="GO" id="GO:0000122">
    <property type="term" value="P:negative regulation of transcription by RNA polymerase II"/>
    <property type="evidence" value="ECO:0007669"/>
    <property type="project" value="InterPro"/>
</dbReference>
<dbReference type="GO" id="GO:0003714">
    <property type="term" value="F:transcription corepressor activity"/>
    <property type="evidence" value="ECO:0007669"/>
    <property type="project" value="InterPro"/>
</dbReference>
<evidence type="ECO:0000313" key="3">
    <source>
        <dbReference type="Proteomes" id="UP000327044"/>
    </source>
</evidence>
<keyword evidence="3" id="KW-1185">Reference proteome</keyword>
<dbReference type="InterPro" id="IPR004127">
    <property type="entry name" value="Prefoldin_subunit_alpha"/>
</dbReference>
<protein>
    <submittedName>
        <fullName evidence="2">Uncharacterized protein</fullName>
    </submittedName>
</protein>
<dbReference type="EMBL" id="VVIM01000010">
    <property type="protein sequence ID" value="KAB0792652.1"/>
    <property type="molecule type" value="Genomic_DNA"/>
</dbReference>
<dbReference type="InParanoid" id="A0A5N4A5S1"/>
<dbReference type="InterPro" id="IPR009053">
    <property type="entry name" value="Prefoldin"/>
</dbReference>
<evidence type="ECO:0000256" key="1">
    <source>
        <dbReference type="ARBA" id="ARBA00007666"/>
    </source>
</evidence>
<dbReference type="Proteomes" id="UP000327044">
    <property type="component" value="Unassembled WGS sequence"/>
</dbReference>
<dbReference type="OrthoDB" id="433124at2759"/>
<dbReference type="InterPro" id="IPR003994">
    <property type="entry name" value="UXT"/>
</dbReference>
<name>A0A5N4A5S1_PHOPY</name>
<dbReference type="AlphaFoldDB" id="A0A5N4A5S1"/>
<sequence length="137" mass="16133">MSVAEKLKSYENFIEEKLKNDLKELETALTKKSDDFKLWQELKNSLVHLKEAKDDELNVTFEMGLGVFIGARVEEREKVIVNIGCDCYLEMYYDEAIKYADIRMKYLTKEIEFFRQQAVNVKAHIKLVLLAMNELKE</sequence>
<dbReference type="CDD" id="cd23158">
    <property type="entry name" value="Prefoldin_UXT"/>
    <property type="match status" value="1"/>
</dbReference>
<gene>
    <name evidence="2" type="ORF">PPYR_14611</name>
</gene>
<accession>A0A5N4A5S1</accession>